<feature type="transmembrane region" description="Helical" evidence="1">
    <location>
        <begin position="78"/>
        <end position="100"/>
    </location>
</feature>
<reference evidence="2 3" key="1">
    <citation type="journal article" date="2013" name="Nature">
        <title>Anaerobic oxidation of methane coupled to nitrate reduction in a novel archaeal lineage.</title>
        <authorList>
            <person name="Haroon M.F."/>
            <person name="Hu S."/>
            <person name="Shi Y."/>
            <person name="Imelfort M."/>
            <person name="Keller J."/>
            <person name="Hugenholtz P."/>
            <person name="Yuan Z."/>
            <person name="Tyson G.W."/>
        </authorList>
    </citation>
    <scope>NUCLEOTIDE SEQUENCE [LARGE SCALE GENOMIC DNA]</scope>
    <source>
        <strain evidence="2 3">ANME-2d</strain>
    </source>
</reference>
<keyword evidence="1" id="KW-0812">Transmembrane</keyword>
<protein>
    <submittedName>
        <fullName evidence="2">Putative membrane-bound metal-dependent hydrolase (DUF457)</fullName>
    </submittedName>
</protein>
<accession>A0A062V7J4</accession>
<proteinExistence type="predicted"/>
<evidence type="ECO:0000256" key="1">
    <source>
        <dbReference type="SAM" id="Phobius"/>
    </source>
</evidence>
<evidence type="ECO:0000313" key="2">
    <source>
        <dbReference type="EMBL" id="KCZ71350.1"/>
    </source>
</evidence>
<keyword evidence="1" id="KW-0472">Membrane</keyword>
<organism evidence="2 3">
    <name type="scientific">Candidatus Methanoperedens nitratireducens</name>
    <dbReference type="NCBI Taxonomy" id="1392998"/>
    <lineage>
        <taxon>Archaea</taxon>
        <taxon>Methanobacteriati</taxon>
        <taxon>Methanobacteriota</taxon>
        <taxon>Stenosarchaea group</taxon>
        <taxon>Methanomicrobia</taxon>
        <taxon>Methanosarcinales</taxon>
        <taxon>ANME-2 cluster</taxon>
        <taxon>Candidatus Methanoperedentaceae</taxon>
        <taxon>Candidatus Methanoperedens</taxon>
    </lineage>
</organism>
<evidence type="ECO:0000313" key="3">
    <source>
        <dbReference type="Proteomes" id="UP000027153"/>
    </source>
</evidence>
<dbReference type="EMBL" id="JMIY01000005">
    <property type="protein sequence ID" value="KCZ71350.1"/>
    <property type="molecule type" value="Genomic_DNA"/>
</dbReference>
<dbReference type="AlphaFoldDB" id="A0A062V7J4"/>
<name>A0A062V7J4_9EURY</name>
<keyword evidence="1" id="KW-1133">Transmembrane helix</keyword>
<sequence length="169" mass="19464">MPNWAIHLIVPLLALLIVSKKEDHRYILLLLPLAVIPDLDTFLTLHRALLHNIFIPLILLLFGLLLKEKRTMFNIGAVYTASHVFMDMFDGGVVLFYPFYNQMAFVDAGLRISRMNELTWTFNYGFEEYSTEWMSAYGYISDSIGTGALTFILLAGVCVACRRWIKREH</sequence>
<keyword evidence="3" id="KW-1185">Reference proteome</keyword>
<dbReference type="GO" id="GO:0016787">
    <property type="term" value="F:hydrolase activity"/>
    <property type="evidence" value="ECO:0007669"/>
    <property type="project" value="UniProtKB-KW"/>
</dbReference>
<gene>
    <name evidence="2" type="ORF">ANME2D_02077</name>
</gene>
<comment type="caution">
    <text evidence="2">The sequence shown here is derived from an EMBL/GenBank/DDBJ whole genome shotgun (WGS) entry which is preliminary data.</text>
</comment>
<feature type="transmembrane region" description="Helical" evidence="1">
    <location>
        <begin position="44"/>
        <end position="66"/>
    </location>
</feature>
<keyword evidence="2" id="KW-0378">Hydrolase</keyword>
<dbReference type="Proteomes" id="UP000027153">
    <property type="component" value="Unassembled WGS sequence"/>
</dbReference>
<feature type="transmembrane region" description="Helical" evidence="1">
    <location>
        <begin position="144"/>
        <end position="165"/>
    </location>
</feature>